<keyword evidence="4" id="KW-1185">Reference proteome</keyword>
<dbReference type="InterPro" id="IPR011856">
    <property type="entry name" value="tRNA_endonuc-like_dom_sf"/>
</dbReference>
<dbReference type="Gene3D" id="3.40.1350.10">
    <property type="match status" value="1"/>
</dbReference>
<dbReference type="GO" id="GO:0003676">
    <property type="term" value="F:nucleic acid binding"/>
    <property type="evidence" value="ECO:0007669"/>
    <property type="project" value="InterPro"/>
</dbReference>
<dbReference type="HAMAP" id="MF_00048">
    <property type="entry name" value="UPF0102"/>
    <property type="match status" value="1"/>
</dbReference>
<evidence type="ECO:0000256" key="1">
    <source>
        <dbReference type="ARBA" id="ARBA00006738"/>
    </source>
</evidence>
<dbReference type="EMBL" id="CP001359">
    <property type="protein sequence ID" value="ACL65395.1"/>
    <property type="molecule type" value="Genomic_DNA"/>
</dbReference>
<reference evidence="3" key="1">
    <citation type="submission" date="2009-01" db="EMBL/GenBank/DDBJ databases">
        <title>Complete sequence of Anaeromyxobacter dehalogenans 2CP-1.</title>
        <authorList>
            <consortium name="US DOE Joint Genome Institute"/>
            <person name="Lucas S."/>
            <person name="Copeland A."/>
            <person name="Lapidus A."/>
            <person name="Glavina del Rio T."/>
            <person name="Dalin E."/>
            <person name="Tice H."/>
            <person name="Bruce D."/>
            <person name="Goodwin L."/>
            <person name="Pitluck S."/>
            <person name="Saunders E."/>
            <person name="Brettin T."/>
            <person name="Detter J.C."/>
            <person name="Han C."/>
            <person name="Larimer F."/>
            <person name="Land M."/>
            <person name="Hauser L."/>
            <person name="Kyrpides N."/>
            <person name="Ovchinnikova G."/>
            <person name="Beliaev A.S."/>
            <person name="Richardson P."/>
        </authorList>
    </citation>
    <scope>NUCLEOTIDE SEQUENCE</scope>
    <source>
        <strain evidence="3">2CP-1</strain>
    </source>
</reference>
<accession>B8J896</accession>
<sequence>MADAGGDGDGRHARGREGEALAAAWLAERGFRILDRNHRTRRGEVDLVCRDGEVLVFVEVRSRTSDAQGGPEETVGPRKGRRVVAAATDWALGHGGLEQAIRFDVVAITFGEGAPRIEHFPAAFDGDGRPGHW</sequence>
<name>B8J896_ANAD2</name>
<dbReference type="PANTHER" id="PTHR34039">
    <property type="entry name" value="UPF0102 PROTEIN YRAN"/>
    <property type="match status" value="1"/>
</dbReference>
<dbReference type="NCBIfam" id="NF009150">
    <property type="entry name" value="PRK12497.1-3"/>
    <property type="match status" value="1"/>
</dbReference>
<gene>
    <name evidence="3" type="ordered locus">A2cp1_2054</name>
</gene>
<evidence type="ECO:0000313" key="3">
    <source>
        <dbReference type="EMBL" id="ACL65395.1"/>
    </source>
</evidence>
<dbReference type="Proteomes" id="UP000007089">
    <property type="component" value="Chromosome"/>
</dbReference>
<dbReference type="KEGG" id="acp:A2cp1_2054"/>
<proteinExistence type="inferred from homology"/>
<dbReference type="NCBIfam" id="NF009154">
    <property type="entry name" value="PRK12497.3-3"/>
    <property type="match status" value="1"/>
</dbReference>
<dbReference type="RefSeq" id="WP_012525999.1">
    <property type="nucleotide sequence ID" value="NC_011891.1"/>
</dbReference>
<dbReference type="PANTHER" id="PTHR34039:SF1">
    <property type="entry name" value="UPF0102 PROTEIN YRAN"/>
    <property type="match status" value="1"/>
</dbReference>
<organism evidence="3 4">
    <name type="scientific">Anaeromyxobacter dehalogenans (strain ATCC BAA-258 / DSM 21875 / 2CP-1)</name>
    <dbReference type="NCBI Taxonomy" id="455488"/>
    <lineage>
        <taxon>Bacteria</taxon>
        <taxon>Pseudomonadati</taxon>
        <taxon>Myxococcota</taxon>
        <taxon>Myxococcia</taxon>
        <taxon>Myxococcales</taxon>
        <taxon>Cystobacterineae</taxon>
        <taxon>Anaeromyxobacteraceae</taxon>
        <taxon>Anaeromyxobacter</taxon>
    </lineage>
</organism>
<protein>
    <recommendedName>
        <fullName evidence="2">UPF0102 protein A2cp1_2054</fullName>
    </recommendedName>
</protein>
<dbReference type="SUPFAM" id="SSF52980">
    <property type="entry name" value="Restriction endonuclease-like"/>
    <property type="match status" value="1"/>
</dbReference>
<dbReference type="InterPro" id="IPR011335">
    <property type="entry name" value="Restrct_endonuc-II-like"/>
</dbReference>
<evidence type="ECO:0000256" key="2">
    <source>
        <dbReference type="HAMAP-Rule" id="MF_00048"/>
    </source>
</evidence>
<evidence type="ECO:0000313" key="4">
    <source>
        <dbReference type="Proteomes" id="UP000007089"/>
    </source>
</evidence>
<dbReference type="NCBIfam" id="TIGR00252">
    <property type="entry name" value="YraN family protein"/>
    <property type="match status" value="1"/>
</dbReference>
<dbReference type="Pfam" id="PF02021">
    <property type="entry name" value="UPF0102"/>
    <property type="match status" value="1"/>
</dbReference>
<dbReference type="HOGENOM" id="CLU_115353_2_3_7"/>
<dbReference type="AlphaFoldDB" id="B8J896"/>
<comment type="similarity">
    <text evidence="1 2">Belongs to the UPF0102 family.</text>
</comment>
<dbReference type="InterPro" id="IPR003509">
    <property type="entry name" value="UPF0102_YraN-like"/>
</dbReference>